<dbReference type="EMBL" id="JARJCW010000032">
    <property type="protein sequence ID" value="KAJ7208864.1"/>
    <property type="molecule type" value="Genomic_DNA"/>
</dbReference>
<evidence type="ECO:0000313" key="2">
    <source>
        <dbReference type="Proteomes" id="UP001219525"/>
    </source>
</evidence>
<dbReference type="Proteomes" id="UP001219525">
    <property type="component" value="Unassembled WGS sequence"/>
</dbReference>
<dbReference type="SUPFAM" id="SSF57903">
    <property type="entry name" value="FYVE/PHD zinc finger"/>
    <property type="match status" value="1"/>
</dbReference>
<dbReference type="InterPro" id="IPR011011">
    <property type="entry name" value="Znf_FYVE_PHD"/>
</dbReference>
<keyword evidence="2" id="KW-1185">Reference proteome</keyword>
<dbReference type="InterPro" id="IPR013083">
    <property type="entry name" value="Znf_RING/FYVE/PHD"/>
</dbReference>
<gene>
    <name evidence="1" type="ORF">GGX14DRAFT_395481</name>
</gene>
<name>A0AAD6YEF8_9AGAR</name>
<dbReference type="AlphaFoldDB" id="A0AAD6YEF8"/>
<evidence type="ECO:0000313" key="1">
    <source>
        <dbReference type="EMBL" id="KAJ7208864.1"/>
    </source>
</evidence>
<protein>
    <recommendedName>
        <fullName evidence="3">Zinc finger PHD-type domain-containing protein</fullName>
    </recommendedName>
</protein>
<dbReference type="Gene3D" id="3.30.40.10">
    <property type="entry name" value="Zinc/RING finger domain, C3HC4 (zinc finger)"/>
    <property type="match status" value="1"/>
</dbReference>
<organism evidence="1 2">
    <name type="scientific">Mycena pura</name>
    <dbReference type="NCBI Taxonomy" id="153505"/>
    <lineage>
        <taxon>Eukaryota</taxon>
        <taxon>Fungi</taxon>
        <taxon>Dikarya</taxon>
        <taxon>Basidiomycota</taxon>
        <taxon>Agaricomycotina</taxon>
        <taxon>Agaricomycetes</taxon>
        <taxon>Agaricomycetidae</taxon>
        <taxon>Agaricales</taxon>
        <taxon>Marasmiineae</taxon>
        <taxon>Mycenaceae</taxon>
        <taxon>Mycena</taxon>
    </lineage>
</organism>
<evidence type="ECO:0008006" key="3">
    <source>
        <dbReference type="Google" id="ProtNLM"/>
    </source>
</evidence>
<proteinExistence type="predicted"/>
<reference evidence="1" key="1">
    <citation type="submission" date="2023-03" db="EMBL/GenBank/DDBJ databases">
        <title>Massive genome expansion in bonnet fungi (Mycena s.s.) driven by repeated elements and novel gene families across ecological guilds.</title>
        <authorList>
            <consortium name="Lawrence Berkeley National Laboratory"/>
            <person name="Harder C.B."/>
            <person name="Miyauchi S."/>
            <person name="Viragh M."/>
            <person name="Kuo A."/>
            <person name="Thoen E."/>
            <person name="Andreopoulos B."/>
            <person name="Lu D."/>
            <person name="Skrede I."/>
            <person name="Drula E."/>
            <person name="Henrissat B."/>
            <person name="Morin E."/>
            <person name="Kohler A."/>
            <person name="Barry K."/>
            <person name="LaButti K."/>
            <person name="Morin E."/>
            <person name="Salamov A."/>
            <person name="Lipzen A."/>
            <person name="Mereny Z."/>
            <person name="Hegedus B."/>
            <person name="Baldrian P."/>
            <person name="Stursova M."/>
            <person name="Weitz H."/>
            <person name="Taylor A."/>
            <person name="Grigoriev I.V."/>
            <person name="Nagy L.G."/>
            <person name="Martin F."/>
            <person name="Kauserud H."/>
        </authorList>
    </citation>
    <scope>NUCLEOTIDE SEQUENCE</scope>
    <source>
        <strain evidence="1">9144</strain>
    </source>
</reference>
<comment type="caution">
    <text evidence="1">The sequence shown here is derived from an EMBL/GenBank/DDBJ whole genome shotgun (WGS) entry which is preliminary data.</text>
</comment>
<accession>A0AAD6YEF8</accession>
<sequence length="227" mass="24882">MLACHSRALEALLPSLMSLIPSGPSTSNEDTKQSTTPFGPHLAFDRNTVITRKSSEKFIHDTPALRWIPEARFASTADDLDTVWQKDTHTAGKATCPKCGELRSYGTAGILNLASAVRRSVRKRKARDDIAEISAALQNCLCGSSAAPADDSDYPNVAHCKNEGCETKWYHLACFERGSVPNNWVCEACLSGSDTVKRRRSGNSVTYLEQLLMWNVALSLKSYRSGI</sequence>